<organism evidence="1 2">
    <name type="scientific">Nocardioides jiangsuensis</name>
    <dbReference type="NCBI Taxonomy" id="2866161"/>
    <lineage>
        <taxon>Bacteria</taxon>
        <taxon>Bacillati</taxon>
        <taxon>Actinomycetota</taxon>
        <taxon>Actinomycetes</taxon>
        <taxon>Propionibacteriales</taxon>
        <taxon>Nocardioidaceae</taxon>
        <taxon>Nocardioides</taxon>
    </lineage>
</organism>
<dbReference type="InterPro" id="IPR021522">
    <property type="entry name" value="MctB"/>
</dbReference>
<reference evidence="1 2" key="1">
    <citation type="submission" date="2021-08" db="EMBL/GenBank/DDBJ databases">
        <title>Nocardioides bacterium WL0053 sp. nov., isolated from the sediment.</title>
        <authorList>
            <person name="Wang L."/>
            <person name="Zhang D."/>
            <person name="Zhang A."/>
        </authorList>
    </citation>
    <scope>NUCLEOTIDE SEQUENCE [LARGE SCALE GENOMIC DNA]</scope>
    <source>
        <strain evidence="1 2">WL0053</strain>
    </source>
</reference>
<keyword evidence="2" id="KW-1185">Reference proteome</keyword>
<protein>
    <submittedName>
        <fullName evidence="1">Copper transporter</fullName>
    </submittedName>
</protein>
<sequence>MISFRYHIVSIVSVFLALAVGVALGGGPLKGEVDNTLVEQVEADRRAKADLQAEIASLRSSNQFTDAFATGVAPRLVGGTLDGRAVTMVVLPGAPEATVTSTTELIGAAGGSVGATVRVGEALVDVGQKQLVDELASQLLEGAPDVAVPEDASGYERLGALLARAVATTEDGGAEVDDASNSIMAGLSTAGLLSPAGEIARRGSLVVFVGGYGAGTTEEREGASTIVSSIARAVDAETDGVVVAAPSAAAEDGGVVDVVRRDVTAAQEVSTVDALGRVAGQVVTVMALAEQAGGGAGHYGAVDAADGAFPGANEE</sequence>
<dbReference type="RefSeq" id="WP_221023022.1">
    <property type="nucleotide sequence ID" value="NZ_JAIEZQ010000001.1"/>
</dbReference>
<comment type="caution">
    <text evidence="1">The sequence shown here is derived from an EMBL/GenBank/DDBJ whole genome shotgun (WGS) entry which is preliminary data.</text>
</comment>
<gene>
    <name evidence="1" type="ORF">K1X13_00055</name>
</gene>
<dbReference type="EMBL" id="JAIEZQ010000001">
    <property type="protein sequence ID" value="MBY9073200.1"/>
    <property type="molecule type" value="Genomic_DNA"/>
</dbReference>
<evidence type="ECO:0000313" key="1">
    <source>
        <dbReference type="EMBL" id="MBY9073200.1"/>
    </source>
</evidence>
<dbReference type="Pfam" id="PF11382">
    <property type="entry name" value="MctB"/>
    <property type="match status" value="1"/>
</dbReference>
<proteinExistence type="predicted"/>
<name>A0ABS7RDU9_9ACTN</name>
<evidence type="ECO:0000313" key="2">
    <source>
        <dbReference type="Proteomes" id="UP000754710"/>
    </source>
</evidence>
<dbReference type="Proteomes" id="UP000754710">
    <property type="component" value="Unassembled WGS sequence"/>
</dbReference>
<accession>A0ABS7RDU9</accession>